<dbReference type="OrthoDB" id="5839011at2759"/>
<sequence length="121" mass="13623">MNVVGPGLKKTVHFYQSAGEEFVLQSAHIDAIEKEVVLKEKSYLQEISHLRQEISKHLKVQLEKELKRKEELITQASKLCDVINGPSKQQGNVNRTHGIDDSNVSAAIVMADDDWEVVMDP</sequence>
<dbReference type="WBParaSite" id="GPUH_0000249401-mRNA-1">
    <property type="protein sequence ID" value="GPUH_0000249401-mRNA-1"/>
    <property type="gene ID" value="GPUH_0000249401"/>
</dbReference>
<organism evidence="3">
    <name type="scientific">Gongylonema pulchrum</name>
    <dbReference type="NCBI Taxonomy" id="637853"/>
    <lineage>
        <taxon>Eukaryota</taxon>
        <taxon>Metazoa</taxon>
        <taxon>Ecdysozoa</taxon>
        <taxon>Nematoda</taxon>
        <taxon>Chromadorea</taxon>
        <taxon>Rhabditida</taxon>
        <taxon>Spirurina</taxon>
        <taxon>Spiruromorpha</taxon>
        <taxon>Spiruroidea</taxon>
        <taxon>Gongylonematidae</taxon>
        <taxon>Gongylonema</taxon>
    </lineage>
</organism>
<proteinExistence type="predicted"/>
<dbReference type="Proteomes" id="UP000271098">
    <property type="component" value="Unassembled WGS sequence"/>
</dbReference>
<keyword evidence="2" id="KW-1185">Reference proteome</keyword>
<reference evidence="3" key="1">
    <citation type="submission" date="2016-06" db="UniProtKB">
        <authorList>
            <consortium name="WormBaseParasite"/>
        </authorList>
    </citation>
    <scope>IDENTIFICATION</scope>
</reference>
<gene>
    <name evidence="1" type="ORF">GPUH_LOCUS2488</name>
</gene>
<dbReference type="EMBL" id="UYRT01003770">
    <property type="protein sequence ID" value="VDK34540.1"/>
    <property type="molecule type" value="Genomic_DNA"/>
</dbReference>
<evidence type="ECO:0000313" key="2">
    <source>
        <dbReference type="Proteomes" id="UP000271098"/>
    </source>
</evidence>
<accession>A0A183D198</accession>
<reference evidence="1 2" key="2">
    <citation type="submission" date="2018-11" db="EMBL/GenBank/DDBJ databases">
        <authorList>
            <consortium name="Pathogen Informatics"/>
        </authorList>
    </citation>
    <scope>NUCLEOTIDE SEQUENCE [LARGE SCALE GENOMIC DNA]</scope>
</reference>
<evidence type="ECO:0000313" key="1">
    <source>
        <dbReference type="EMBL" id="VDK34540.1"/>
    </source>
</evidence>
<name>A0A183D198_9BILA</name>
<evidence type="ECO:0000313" key="3">
    <source>
        <dbReference type="WBParaSite" id="GPUH_0000249401-mRNA-1"/>
    </source>
</evidence>
<dbReference type="AlphaFoldDB" id="A0A183D198"/>
<protein>
    <submittedName>
        <fullName evidence="3">Ovule protein</fullName>
    </submittedName>
</protein>